<keyword evidence="1" id="KW-1133">Transmembrane helix</keyword>
<evidence type="ECO:0000313" key="2">
    <source>
        <dbReference type="EMBL" id="MCR9017505.1"/>
    </source>
</evidence>
<evidence type="ECO:0000256" key="1">
    <source>
        <dbReference type="SAM" id="Phobius"/>
    </source>
</evidence>
<dbReference type="RefSeq" id="WP_258425338.1">
    <property type="nucleotide sequence ID" value="NZ_JANSUY010000033.1"/>
</dbReference>
<evidence type="ECO:0000313" key="3">
    <source>
        <dbReference type="Proteomes" id="UP001142175"/>
    </source>
</evidence>
<protein>
    <recommendedName>
        <fullName evidence="4">Transmembrane protein</fullName>
    </recommendedName>
</protein>
<dbReference type="EMBL" id="JANSUY010000033">
    <property type="protein sequence ID" value="MCR9017505.1"/>
    <property type="molecule type" value="Genomic_DNA"/>
</dbReference>
<keyword evidence="1" id="KW-0472">Membrane</keyword>
<proteinExistence type="predicted"/>
<name>A0A9X2PC53_9BACT</name>
<comment type="caution">
    <text evidence="2">The sequence shown here is derived from an EMBL/GenBank/DDBJ whole genome shotgun (WGS) entry which is preliminary data.</text>
</comment>
<dbReference type="Proteomes" id="UP001142175">
    <property type="component" value="Unassembled WGS sequence"/>
</dbReference>
<reference evidence="2" key="1">
    <citation type="submission" date="2022-08" db="EMBL/GenBank/DDBJ databases">
        <authorList>
            <person name="Zhang D."/>
        </authorList>
    </citation>
    <scope>NUCLEOTIDE SEQUENCE</scope>
    <source>
        <strain evidence="2">XJ19-11</strain>
    </source>
</reference>
<dbReference type="AlphaFoldDB" id="A0A9X2PC53"/>
<accession>A0A9X2PC53</accession>
<organism evidence="2 3">
    <name type="scientific">Aquiflexum gelatinilyticum</name>
    <dbReference type="NCBI Taxonomy" id="2961943"/>
    <lineage>
        <taxon>Bacteria</taxon>
        <taxon>Pseudomonadati</taxon>
        <taxon>Bacteroidota</taxon>
        <taxon>Cytophagia</taxon>
        <taxon>Cytophagales</taxon>
        <taxon>Cyclobacteriaceae</taxon>
        <taxon>Aquiflexum</taxon>
    </lineage>
</organism>
<keyword evidence="3" id="KW-1185">Reference proteome</keyword>
<gene>
    <name evidence="2" type="ORF">NU887_20900</name>
</gene>
<keyword evidence="1" id="KW-0812">Transmembrane</keyword>
<feature type="transmembrane region" description="Helical" evidence="1">
    <location>
        <begin position="6"/>
        <end position="24"/>
    </location>
</feature>
<evidence type="ECO:0008006" key="4">
    <source>
        <dbReference type="Google" id="ProtNLM"/>
    </source>
</evidence>
<sequence>METVWSFVIGILGLVGMMLVWVLVQSHWRKTFSENISDEDVLAERRSCGNCGCVKVCERKGTVGGG</sequence>